<dbReference type="AlphaFoldDB" id="U1GTX8"/>
<dbReference type="InterPro" id="IPR053037">
    <property type="entry name" value="Pericyclase_pydY-like"/>
</dbReference>
<evidence type="ECO:0000313" key="2">
    <source>
        <dbReference type="Proteomes" id="UP000019373"/>
    </source>
</evidence>
<dbReference type="InterPro" id="IPR012674">
    <property type="entry name" value="Calycin"/>
</dbReference>
<dbReference type="GeneID" id="19241896"/>
<gene>
    <name evidence="1" type="ORF">EPUS_07008</name>
</gene>
<dbReference type="PANTHER" id="PTHR38115:SF1">
    <property type="entry name" value="LIPOCALIN-LIKE DOMAIN-CONTAINING PROTEIN"/>
    <property type="match status" value="1"/>
</dbReference>
<keyword evidence="2" id="KW-1185">Reference proteome</keyword>
<dbReference type="Proteomes" id="UP000019373">
    <property type="component" value="Unassembled WGS sequence"/>
</dbReference>
<organism evidence="1 2">
    <name type="scientific">Endocarpon pusillum (strain Z07020 / HMAS-L-300199)</name>
    <name type="common">Lichen-forming fungus</name>
    <dbReference type="NCBI Taxonomy" id="1263415"/>
    <lineage>
        <taxon>Eukaryota</taxon>
        <taxon>Fungi</taxon>
        <taxon>Dikarya</taxon>
        <taxon>Ascomycota</taxon>
        <taxon>Pezizomycotina</taxon>
        <taxon>Eurotiomycetes</taxon>
        <taxon>Chaetothyriomycetidae</taxon>
        <taxon>Verrucariales</taxon>
        <taxon>Verrucariaceae</taxon>
        <taxon>Endocarpon</taxon>
    </lineage>
</organism>
<evidence type="ECO:0008006" key="3">
    <source>
        <dbReference type="Google" id="ProtNLM"/>
    </source>
</evidence>
<dbReference type="OMA" id="WEMDSTH"/>
<dbReference type="RefSeq" id="XP_007787207.1">
    <property type="nucleotide sequence ID" value="XM_007789017.1"/>
</dbReference>
<dbReference type="eggNOG" id="ENOG502R87D">
    <property type="taxonomic scope" value="Eukaryota"/>
</dbReference>
<name>U1GTX8_ENDPU</name>
<proteinExistence type="predicted"/>
<reference evidence="2" key="1">
    <citation type="journal article" date="2014" name="BMC Genomics">
        <title>Genome characteristics reveal the impact of lichenization on lichen-forming fungus Endocarpon pusillum Hedwig (Verrucariales, Ascomycota).</title>
        <authorList>
            <person name="Wang Y.-Y."/>
            <person name="Liu B."/>
            <person name="Zhang X.-Y."/>
            <person name="Zhou Q.-M."/>
            <person name="Zhang T."/>
            <person name="Li H."/>
            <person name="Yu Y.-F."/>
            <person name="Zhang X.-L."/>
            <person name="Hao X.-Y."/>
            <person name="Wang M."/>
            <person name="Wang L."/>
            <person name="Wei J.-C."/>
        </authorList>
    </citation>
    <scope>NUCLEOTIDE SEQUENCE [LARGE SCALE GENOMIC DNA]</scope>
    <source>
        <strain evidence="2">Z07020 / HMAS-L-300199</strain>
    </source>
</reference>
<accession>U1GTX8</accession>
<evidence type="ECO:0000313" key="1">
    <source>
        <dbReference type="EMBL" id="ERF75476.1"/>
    </source>
</evidence>
<sequence length="117" mass="12953">MSAPPEKTLKTLSGNWKLNKSLSDDISPVLELQGVNTLLRKAISAASVHLRISQVSENEIHIAQTATAAGIPGTTEQYILDYQWRENNDPFFGQIKGRSRWIDRSEVDEEGLFGQAG</sequence>
<dbReference type="HOGENOM" id="CLU_2084828_0_0_1"/>
<dbReference type="PANTHER" id="PTHR38115">
    <property type="entry name" value="LIPOCALIN-LIKE DOMAIN-CONTAINING PROTEIN"/>
    <property type="match status" value="1"/>
</dbReference>
<protein>
    <recommendedName>
        <fullName evidence="3">Lipocalin-like domain-containing protein</fullName>
    </recommendedName>
</protein>
<dbReference type="Gene3D" id="2.40.128.20">
    <property type="match status" value="1"/>
</dbReference>
<dbReference type="EMBL" id="KE720812">
    <property type="protein sequence ID" value="ERF75476.1"/>
    <property type="molecule type" value="Genomic_DNA"/>
</dbReference>
<dbReference type="OrthoDB" id="4158975at2759"/>